<feature type="transmembrane region" description="Helical" evidence="1">
    <location>
        <begin position="69"/>
        <end position="92"/>
    </location>
</feature>
<sequence>MGISVTNCYYCTCYVERSLSLRPLHLDLELQKEKVYIYSGVRCDNYHYRHFTLYANSSTFINTSNSGEFALPLAVGSVALTDFLIAMSMCYLLTTSMTGFTSTDKKLRAISIYVISSGCLTSLVSIVVFVTYVAMHNMIYLASVVLLTRLYVNSFMAMMNAEYYQNGREESTSTVARQSTFGGALHHRVAFIGGDANDSKESQSEEASSSVPSRYPRIPSIIFPRGIPQNARREPVEVTIALEHISRQI</sequence>
<dbReference type="KEGG" id="sla:SERLADRAFT_416154"/>
<dbReference type="Pfam" id="PF20152">
    <property type="entry name" value="DUF6534"/>
    <property type="match status" value="1"/>
</dbReference>
<evidence type="ECO:0000256" key="1">
    <source>
        <dbReference type="SAM" id="Phobius"/>
    </source>
</evidence>
<evidence type="ECO:0000313" key="3">
    <source>
        <dbReference type="EMBL" id="EGO23817.1"/>
    </source>
</evidence>
<dbReference type="Proteomes" id="UP000008064">
    <property type="component" value="Unassembled WGS sequence"/>
</dbReference>
<reference evidence="3" key="1">
    <citation type="submission" date="2011-04" db="EMBL/GenBank/DDBJ databases">
        <title>Evolution of plant cell wall degrading machinery underlies the functional diversity of forest fungi.</title>
        <authorList>
            <consortium name="US DOE Joint Genome Institute (JGI-PGF)"/>
            <person name="Eastwood D.C."/>
            <person name="Floudas D."/>
            <person name="Binder M."/>
            <person name="Majcherczyk A."/>
            <person name="Schneider P."/>
            <person name="Aerts A."/>
            <person name="Asiegbu F.O."/>
            <person name="Baker S.E."/>
            <person name="Barry K."/>
            <person name="Bendiksby M."/>
            <person name="Blumentritt M."/>
            <person name="Coutinho P.M."/>
            <person name="Cullen D."/>
            <person name="Cullen D."/>
            <person name="Gathman A."/>
            <person name="Goodell B."/>
            <person name="Henrissat B."/>
            <person name="Ihrmark K."/>
            <person name="Kauserud H."/>
            <person name="Kohler A."/>
            <person name="LaButti K."/>
            <person name="Lapidus A."/>
            <person name="Lavin J.L."/>
            <person name="Lee Y.-H."/>
            <person name="Lindquist E."/>
            <person name="Lilly W."/>
            <person name="Lucas S."/>
            <person name="Morin E."/>
            <person name="Murat C."/>
            <person name="Oguiza J.A."/>
            <person name="Park J."/>
            <person name="Pisabarro A.G."/>
            <person name="Riley R."/>
            <person name="Rosling A."/>
            <person name="Salamov A."/>
            <person name="Schmidt O."/>
            <person name="Schmutz J."/>
            <person name="Skrede I."/>
            <person name="Stenlid J."/>
            <person name="Wiebenga A."/>
            <person name="Xie X."/>
            <person name="Kues U."/>
            <person name="Hibbett D.S."/>
            <person name="Hoffmeister D."/>
            <person name="Hogberg N."/>
            <person name="Martin F."/>
            <person name="Grigoriev I.V."/>
            <person name="Watkinson S.C."/>
        </authorList>
    </citation>
    <scope>NUCLEOTIDE SEQUENCE</scope>
    <source>
        <strain evidence="3">S7.9</strain>
    </source>
</reference>
<dbReference type="HOGENOM" id="CLU_1116324_0_0_1"/>
<organism>
    <name type="scientific">Serpula lacrymans var. lacrymans (strain S7.9)</name>
    <name type="common">Dry rot fungus</name>
    <dbReference type="NCBI Taxonomy" id="578457"/>
    <lineage>
        <taxon>Eukaryota</taxon>
        <taxon>Fungi</taxon>
        <taxon>Dikarya</taxon>
        <taxon>Basidiomycota</taxon>
        <taxon>Agaricomycotina</taxon>
        <taxon>Agaricomycetes</taxon>
        <taxon>Agaricomycetidae</taxon>
        <taxon>Boletales</taxon>
        <taxon>Coniophorineae</taxon>
        <taxon>Serpulaceae</taxon>
        <taxon>Serpula</taxon>
    </lineage>
</organism>
<keyword evidence="1" id="KW-0812">Transmembrane</keyword>
<keyword evidence="1" id="KW-0472">Membrane</keyword>
<proteinExistence type="predicted"/>
<dbReference type="GeneID" id="18813450"/>
<accession>F8NYZ7</accession>
<dbReference type="OrthoDB" id="2656472at2759"/>
<keyword evidence="1" id="KW-1133">Transmembrane helix</keyword>
<dbReference type="AlphaFoldDB" id="F8NYZ7"/>
<dbReference type="PANTHER" id="PTHR40465">
    <property type="entry name" value="CHROMOSOME 1, WHOLE GENOME SHOTGUN SEQUENCE"/>
    <property type="match status" value="1"/>
</dbReference>
<feature type="transmembrane region" description="Helical" evidence="1">
    <location>
        <begin position="112"/>
        <end position="132"/>
    </location>
</feature>
<dbReference type="EMBL" id="GL945435">
    <property type="protein sequence ID" value="EGO23817.1"/>
    <property type="molecule type" value="Genomic_DNA"/>
</dbReference>
<dbReference type="PANTHER" id="PTHR40465:SF1">
    <property type="entry name" value="DUF6534 DOMAIN-CONTAINING PROTEIN"/>
    <property type="match status" value="1"/>
</dbReference>
<gene>
    <name evidence="3" type="ORF">SERLADRAFT_416154</name>
</gene>
<feature type="transmembrane region" description="Helical" evidence="1">
    <location>
        <begin position="138"/>
        <end position="158"/>
    </location>
</feature>
<protein>
    <recommendedName>
        <fullName evidence="2">DUF6534 domain-containing protein</fullName>
    </recommendedName>
</protein>
<feature type="domain" description="DUF6534" evidence="2">
    <location>
        <begin position="79"/>
        <end position="161"/>
    </location>
</feature>
<name>F8NYZ7_SERL9</name>
<evidence type="ECO:0000259" key="2">
    <source>
        <dbReference type="Pfam" id="PF20152"/>
    </source>
</evidence>
<dbReference type="RefSeq" id="XP_007319579.1">
    <property type="nucleotide sequence ID" value="XM_007319517.1"/>
</dbReference>
<dbReference type="InterPro" id="IPR045339">
    <property type="entry name" value="DUF6534"/>
</dbReference>